<dbReference type="EC" id="2.7.13.3" evidence="2"/>
<dbReference type="InterPro" id="IPR003661">
    <property type="entry name" value="HisK_dim/P_dom"/>
</dbReference>
<evidence type="ECO:0000256" key="6">
    <source>
        <dbReference type="ARBA" id="ARBA00023012"/>
    </source>
</evidence>
<keyword evidence="9" id="KW-1185">Reference proteome</keyword>
<sequence>MIIYFMYLSIVKPHLEQKKMMNIFFNDAMHELKTPLGVASINLEMLDVKTKHTHRIKSALKQMKITYEDVEYYIKNRQVDFPKINLNLSNFLKDRIKFLSTIAHSKNMEIISNIEDSLCIYMSEIEATRLIDNNISNAIKYSDVSSKIIVTLKKDRGYAVFTIKDFGKGIKDPKNIWNRYTREDVSLGGFGLGLNIVLNICLKYNISYKVDSDYGKGSTFVYKIPLYTDKFLDKVI</sequence>
<comment type="caution">
    <text evidence="8">The sequence shown here is derived from an EMBL/GenBank/DDBJ whole genome shotgun (WGS) entry which is preliminary data.</text>
</comment>
<dbReference type="SUPFAM" id="SSF55874">
    <property type="entry name" value="ATPase domain of HSP90 chaperone/DNA topoisomerase II/histidine kinase"/>
    <property type="match status" value="1"/>
</dbReference>
<evidence type="ECO:0000256" key="3">
    <source>
        <dbReference type="ARBA" id="ARBA00022553"/>
    </source>
</evidence>
<evidence type="ECO:0000313" key="8">
    <source>
        <dbReference type="EMBL" id="PSM51344.1"/>
    </source>
</evidence>
<dbReference type="InterPro" id="IPR003594">
    <property type="entry name" value="HATPase_dom"/>
</dbReference>
<accession>A0A2P8QYM2</accession>
<dbReference type="AlphaFoldDB" id="A0A2P8QYM2"/>
<dbReference type="Gene3D" id="3.30.565.10">
    <property type="entry name" value="Histidine kinase-like ATPase, C-terminal domain"/>
    <property type="match status" value="1"/>
</dbReference>
<dbReference type="PROSITE" id="PS50890">
    <property type="entry name" value="PUA"/>
    <property type="match status" value="1"/>
</dbReference>
<dbReference type="InterPro" id="IPR036890">
    <property type="entry name" value="HATPase_C_sf"/>
</dbReference>
<dbReference type="PANTHER" id="PTHR45453:SF1">
    <property type="entry name" value="PHOSPHATE REGULON SENSOR PROTEIN PHOR"/>
    <property type="match status" value="1"/>
</dbReference>
<dbReference type="PROSITE" id="PS50109">
    <property type="entry name" value="HIS_KIN"/>
    <property type="match status" value="1"/>
</dbReference>
<dbReference type="GO" id="GO:0016036">
    <property type="term" value="P:cellular response to phosphate starvation"/>
    <property type="evidence" value="ECO:0007669"/>
    <property type="project" value="TreeGrafter"/>
</dbReference>
<feature type="domain" description="Histidine kinase" evidence="7">
    <location>
        <begin position="27"/>
        <end position="228"/>
    </location>
</feature>
<dbReference type="InterPro" id="IPR050351">
    <property type="entry name" value="BphY/WalK/GraS-like"/>
</dbReference>
<dbReference type="SUPFAM" id="SSF47384">
    <property type="entry name" value="Homodimeric domain of signal transducing histidine kinase"/>
    <property type="match status" value="1"/>
</dbReference>
<dbReference type="OrthoDB" id="9761634at2"/>
<evidence type="ECO:0000256" key="1">
    <source>
        <dbReference type="ARBA" id="ARBA00000085"/>
    </source>
</evidence>
<name>A0A2P8QYM2_9BACT</name>
<dbReference type="Pfam" id="PF02518">
    <property type="entry name" value="HATPase_c"/>
    <property type="match status" value="1"/>
</dbReference>
<proteinExistence type="predicted"/>
<dbReference type="InterPro" id="IPR036097">
    <property type="entry name" value="HisK_dim/P_sf"/>
</dbReference>
<protein>
    <recommendedName>
        <fullName evidence="2">histidine kinase</fullName>
        <ecNumber evidence="2">2.7.13.3</ecNumber>
    </recommendedName>
</protein>
<dbReference type="GO" id="GO:0000155">
    <property type="term" value="F:phosphorelay sensor kinase activity"/>
    <property type="evidence" value="ECO:0007669"/>
    <property type="project" value="InterPro"/>
</dbReference>
<dbReference type="SMART" id="SM00387">
    <property type="entry name" value="HATPase_c"/>
    <property type="match status" value="1"/>
</dbReference>
<gene>
    <name evidence="8" type="ORF">CQ405_08860</name>
</gene>
<dbReference type="InterPro" id="IPR005467">
    <property type="entry name" value="His_kinase_dom"/>
</dbReference>
<dbReference type="GO" id="GO:0005886">
    <property type="term" value="C:plasma membrane"/>
    <property type="evidence" value="ECO:0007669"/>
    <property type="project" value="TreeGrafter"/>
</dbReference>
<dbReference type="InterPro" id="IPR004358">
    <property type="entry name" value="Sig_transdc_His_kin-like_C"/>
</dbReference>
<evidence type="ECO:0000259" key="7">
    <source>
        <dbReference type="PROSITE" id="PS50109"/>
    </source>
</evidence>
<evidence type="ECO:0000256" key="5">
    <source>
        <dbReference type="ARBA" id="ARBA00022777"/>
    </source>
</evidence>
<keyword evidence="5 8" id="KW-0418">Kinase</keyword>
<dbReference type="Proteomes" id="UP000240535">
    <property type="component" value="Unassembled WGS sequence"/>
</dbReference>
<dbReference type="EMBL" id="PDHH01000009">
    <property type="protein sequence ID" value="PSM51344.1"/>
    <property type="molecule type" value="Genomic_DNA"/>
</dbReference>
<organism evidence="8 9">
    <name type="scientific">Campylobacter blaseri</name>
    <dbReference type="NCBI Taxonomy" id="2042961"/>
    <lineage>
        <taxon>Bacteria</taxon>
        <taxon>Pseudomonadati</taxon>
        <taxon>Campylobacterota</taxon>
        <taxon>Epsilonproteobacteria</taxon>
        <taxon>Campylobacterales</taxon>
        <taxon>Campylobacteraceae</taxon>
        <taxon>Campylobacter</taxon>
    </lineage>
</organism>
<evidence type="ECO:0000256" key="2">
    <source>
        <dbReference type="ARBA" id="ARBA00012438"/>
    </source>
</evidence>
<dbReference type="GO" id="GO:0004721">
    <property type="term" value="F:phosphoprotein phosphatase activity"/>
    <property type="evidence" value="ECO:0007669"/>
    <property type="project" value="TreeGrafter"/>
</dbReference>
<evidence type="ECO:0000313" key="9">
    <source>
        <dbReference type="Proteomes" id="UP000240535"/>
    </source>
</evidence>
<dbReference type="PRINTS" id="PR00344">
    <property type="entry name" value="BCTRLSENSOR"/>
</dbReference>
<comment type="catalytic activity">
    <reaction evidence="1">
        <text>ATP + protein L-histidine = ADP + protein N-phospho-L-histidine.</text>
        <dbReference type="EC" id="2.7.13.3"/>
    </reaction>
</comment>
<dbReference type="CDD" id="cd00082">
    <property type="entry name" value="HisKA"/>
    <property type="match status" value="1"/>
</dbReference>
<keyword evidence="6" id="KW-0902">Two-component regulatory system</keyword>
<keyword evidence="4" id="KW-0808">Transferase</keyword>
<evidence type="ECO:0000256" key="4">
    <source>
        <dbReference type="ARBA" id="ARBA00022679"/>
    </source>
</evidence>
<keyword evidence="3" id="KW-0597">Phosphoprotein</keyword>
<reference evidence="9" key="1">
    <citation type="submission" date="2017-10" db="EMBL/GenBank/DDBJ databases">
        <title>Campylobacter species from seals.</title>
        <authorList>
            <person name="Gilbert M.J."/>
            <person name="Zomer A.L."/>
            <person name="Timmerman A.J."/>
            <person name="Duim B."/>
            <person name="Wagenaar J.A."/>
        </authorList>
    </citation>
    <scope>NUCLEOTIDE SEQUENCE [LARGE SCALE GENOMIC DNA]</scope>
    <source>
        <strain evidence="9">17S00004-5</strain>
    </source>
</reference>
<dbReference type="PANTHER" id="PTHR45453">
    <property type="entry name" value="PHOSPHATE REGULON SENSOR PROTEIN PHOR"/>
    <property type="match status" value="1"/>
</dbReference>